<evidence type="ECO:0000313" key="2">
    <source>
        <dbReference type="Proteomes" id="UP001199525"/>
    </source>
</evidence>
<organism evidence="1 2">
    <name type="scientific">Nostoc favosum CHAB5714</name>
    <dbReference type="NCBI Taxonomy" id="2780399"/>
    <lineage>
        <taxon>Bacteria</taxon>
        <taxon>Bacillati</taxon>
        <taxon>Cyanobacteriota</taxon>
        <taxon>Cyanophyceae</taxon>
        <taxon>Nostocales</taxon>
        <taxon>Nostocaceae</taxon>
        <taxon>Nostoc</taxon>
        <taxon>Nostoc favosum</taxon>
    </lineage>
</organism>
<evidence type="ECO:0000313" key="1">
    <source>
        <dbReference type="EMBL" id="MCC5598504.1"/>
    </source>
</evidence>
<gene>
    <name evidence="1" type="ORF">LC586_04535</name>
</gene>
<reference evidence="1 2" key="1">
    <citation type="journal article" date="2021" name="Microorganisms">
        <title>Genome Evolution of Filamentous Cyanobacterium Nostoc Species: From Facultative Symbiosis to Free Living.</title>
        <authorList>
            <person name="Huo D."/>
            <person name="Li H."/>
            <person name="Cai F."/>
            <person name="Guo X."/>
            <person name="Qiao Z."/>
            <person name="Wang W."/>
            <person name="Yu G."/>
            <person name="Li R."/>
        </authorList>
    </citation>
    <scope>NUCLEOTIDE SEQUENCE [LARGE SCALE GENOMIC DNA]</scope>
    <source>
        <strain evidence="1 2">CHAB 5714</strain>
    </source>
</reference>
<name>A0ABS8I3W2_9NOSO</name>
<accession>A0ABS8I3W2</accession>
<dbReference type="EMBL" id="JAIVFQ010000004">
    <property type="protein sequence ID" value="MCC5598504.1"/>
    <property type="molecule type" value="Genomic_DNA"/>
</dbReference>
<comment type="caution">
    <text evidence="1">The sequence shown here is derived from an EMBL/GenBank/DDBJ whole genome shotgun (WGS) entry which is preliminary data.</text>
</comment>
<sequence>MKKVGVKTEVTQEVGDLLKPSNFFLVTKLDDVAGCLKYLGKAKTLEDMENAIRQGVEES</sequence>
<keyword evidence="2" id="KW-1185">Reference proteome</keyword>
<proteinExistence type="predicted"/>
<protein>
    <submittedName>
        <fullName evidence="1">Uncharacterized protein</fullName>
    </submittedName>
</protein>
<dbReference type="Proteomes" id="UP001199525">
    <property type="component" value="Unassembled WGS sequence"/>
</dbReference>